<dbReference type="InterPro" id="IPR005122">
    <property type="entry name" value="Uracil-DNA_glycosylase-like"/>
</dbReference>
<feature type="domain" description="Uracil-DNA glycosylase-like" evidence="1">
    <location>
        <begin position="31"/>
        <end position="169"/>
    </location>
</feature>
<keyword evidence="3" id="KW-1185">Reference proteome</keyword>
<comment type="caution">
    <text evidence="2">The sequence shown here is derived from an EMBL/GenBank/DDBJ whole genome shotgun (WGS) entry which is preliminary data.</text>
</comment>
<dbReference type="CDD" id="cd10035">
    <property type="entry name" value="UDG_like"/>
    <property type="match status" value="1"/>
</dbReference>
<accession>A0ABX1CRR0</accession>
<dbReference type="InterPro" id="IPR036895">
    <property type="entry name" value="Uracil-DNA_glycosylase-like_sf"/>
</dbReference>
<dbReference type="Gene3D" id="3.40.470.10">
    <property type="entry name" value="Uracil-DNA glycosylase-like domain"/>
    <property type="match status" value="1"/>
</dbReference>
<evidence type="ECO:0000259" key="1">
    <source>
        <dbReference type="Pfam" id="PF03167"/>
    </source>
</evidence>
<dbReference type="SUPFAM" id="SSF52141">
    <property type="entry name" value="Uracil-DNA glycosylase-like"/>
    <property type="match status" value="1"/>
</dbReference>
<dbReference type="RefSeq" id="WP_168133989.1">
    <property type="nucleotide sequence ID" value="NZ_JAAVJH010000004.1"/>
</dbReference>
<evidence type="ECO:0000313" key="3">
    <source>
        <dbReference type="Proteomes" id="UP000732399"/>
    </source>
</evidence>
<reference evidence="2 3" key="1">
    <citation type="submission" date="2020-03" db="EMBL/GenBank/DDBJ databases">
        <authorList>
            <person name="Wang L."/>
            <person name="He N."/>
            <person name="Li Y."/>
            <person name="Fang Y."/>
            <person name="Zhang F."/>
        </authorList>
    </citation>
    <scope>NUCLEOTIDE SEQUENCE [LARGE SCALE GENOMIC DNA]</scope>
    <source>
        <strain evidence="2 3">36D10-4-7</strain>
    </source>
</reference>
<name>A0ABX1CRR0_9SPHN</name>
<organism evidence="2 3">
    <name type="scientific">Sphingomonas corticis</name>
    <dbReference type="NCBI Taxonomy" id="2722791"/>
    <lineage>
        <taxon>Bacteria</taxon>
        <taxon>Pseudomonadati</taxon>
        <taxon>Pseudomonadota</taxon>
        <taxon>Alphaproteobacteria</taxon>
        <taxon>Sphingomonadales</taxon>
        <taxon>Sphingomonadaceae</taxon>
        <taxon>Sphingomonas</taxon>
    </lineage>
</organism>
<dbReference type="EMBL" id="JAAVJH010000004">
    <property type="protein sequence ID" value="NJR78437.1"/>
    <property type="molecule type" value="Genomic_DNA"/>
</dbReference>
<protein>
    <submittedName>
        <fullName evidence="2">Uracil-DNA glycosylase</fullName>
    </submittedName>
</protein>
<dbReference type="Proteomes" id="UP000732399">
    <property type="component" value="Unassembled WGS sequence"/>
</dbReference>
<evidence type="ECO:0000313" key="2">
    <source>
        <dbReference type="EMBL" id="NJR78437.1"/>
    </source>
</evidence>
<dbReference type="Pfam" id="PF03167">
    <property type="entry name" value="UDG"/>
    <property type="match status" value="1"/>
</dbReference>
<sequence>MTDAAPTRLEAWRRDLAAGGRRVPGFDPADGGADARLLILLETPGPGGDGPRLVSRDNATGTARNLSRFLAEAGIARGDTILWNAVPWVVHAPGARNRALRRGEIAEGLALLPGFLSHLPQLRAVVLAGRVAREARPIVAAARPGAWIGEMPHPSPTYVCTSPAVPAAIRATLREAASRLATA</sequence>
<proteinExistence type="predicted"/>
<gene>
    <name evidence="2" type="ORF">HBH26_07560</name>
</gene>